<comment type="subunit">
    <text evidence="3">Homodimer.</text>
</comment>
<dbReference type="GO" id="GO:0005829">
    <property type="term" value="C:cytosol"/>
    <property type="evidence" value="ECO:0007669"/>
    <property type="project" value="TreeGrafter"/>
</dbReference>
<sequence>MSTHAVPVEKYHGTGNDFLVVDAAAENVGDRAAFARAHCDRETGVDGGDFTAADDRGAPSGRRGADGVLFLSIEERFDPTRVVMTLVQPDGSTATMCGNGARVVARWAHDRTGDREFMIDTQAGTRRATVTADGSAATIEMGEPTFDPRRVPVAREGALADEPLVDEPVAGLPVTAVHTGVPHAVAFVDGGRDDPDGIDAVDLDAVAPPVRHADVFPEGANVNLAAVVDDGGGDGPAVLDQRTFERGVEGETRSCGTGAVAVVAAARRLGLIEGESAVSRPPGGELRITVPDRGHATLAGPVAHEFSGALPADPR</sequence>
<dbReference type="InterPro" id="IPR001653">
    <property type="entry name" value="DAP_epimerase_DapF"/>
</dbReference>
<feature type="binding site" evidence="3">
    <location>
        <begin position="245"/>
        <end position="246"/>
    </location>
    <ligand>
        <name>substrate</name>
    </ligand>
</feature>
<dbReference type="PANTHER" id="PTHR31689">
    <property type="entry name" value="DIAMINOPIMELATE EPIMERASE, CHLOROPLASTIC"/>
    <property type="match status" value="1"/>
</dbReference>
<feature type="active site" description="Proton donor" evidence="3">
    <location>
        <position position="97"/>
    </location>
</feature>
<dbReference type="UniPathway" id="UPA00034">
    <property type="reaction ID" value="UER00025"/>
</dbReference>
<dbReference type="AlphaFoldDB" id="A0A0M9APT5"/>
<evidence type="ECO:0000256" key="4">
    <source>
        <dbReference type="NCBIfam" id="TIGR00652"/>
    </source>
</evidence>
<keyword evidence="3" id="KW-0028">Amino-acid biosynthesis</keyword>
<dbReference type="PATRIC" id="fig|1705389.3.peg.2390"/>
<gene>
    <name evidence="3" type="primary">dapF</name>
    <name evidence="5" type="ORF">AMR74_08170</name>
</gene>
<dbReference type="Proteomes" id="UP000037747">
    <property type="component" value="Unassembled WGS sequence"/>
</dbReference>
<keyword evidence="2 3" id="KW-0413">Isomerase</keyword>
<feature type="binding site" evidence="3">
    <location>
        <position position="88"/>
    </location>
    <ligand>
        <name>substrate</name>
    </ligand>
</feature>
<dbReference type="EC" id="5.1.1.7" evidence="3 4"/>
<keyword evidence="3" id="KW-0457">Lysine biosynthesis</keyword>
<keyword evidence="6" id="KW-1185">Reference proteome</keyword>
<feature type="binding site" evidence="3">
    <location>
        <position position="221"/>
    </location>
    <ligand>
        <name>substrate</name>
    </ligand>
</feature>
<dbReference type="GO" id="GO:0009089">
    <property type="term" value="P:lysine biosynthetic process via diaminopimelate"/>
    <property type="evidence" value="ECO:0007669"/>
    <property type="project" value="UniProtKB-UniRule"/>
</dbReference>
<comment type="caution">
    <text evidence="5">The sequence shown here is derived from an EMBL/GenBank/DDBJ whole genome shotgun (WGS) entry which is preliminary data.</text>
</comment>
<dbReference type="EMBL" id="LIST01000003">
    <property type="protein sequence ID" value="KOX96407.1"/>
    <property type="molecule type" value="Genomic_DNA"/>
</dbReference>
<evidence type="ECO:0000313" key="6">
    <source>
        <dbReference type="Proteomes" id="UP000037747"/>
    </source>
</evidence>
<dbReference type="STRING" id="1765655.AMR74_08170"/>
<dbReference type="RefSeq" id="WP_053771578.1">
    <property type="nucleotide sequence ID" value="NZ_LIST01000003.1"/>
</dbReference>
<feature type="binding site" evidence="3">
    <location>
        <position position="16"/>
    </location>
    <ligand>
        <name>substrate</name>
    </ligand>
</feature>
<feature type="binding site" evidence="3">
    <location>
        <begin position="256"/>
        <end position="257"/>
    </location>
    <ligand>
        <name>substrate</name>
    </ligand>
</feature>
<keyword evidence="3" id="KW-0963">Cytoplasm</keyword>
<evidence type="ECO:0000256" key="2">
    <source>
        <dbReference type="ARBA" id="ARBA00023235"/>
    </source>
</evidence>
<evidence type="ECO:0000256" key="1">
    <source>
        <dbReference type="ARBA" id="ARBA00010219"/>
    </source>
</evidence>
<feature type="binding site" evidence="3">
    <location>
        <begin position="98"/>
        <end position="99"/>
    </location>
    <ligand>
        <name>substrate</name>
    </ligand>
</feature>
<dbReference type="SUPFAM" id="SSF54506">
    <property type="entry name" value="Diaminopimelate epimerase-like"/>
    <property type="match status" value="2"/>
</dbReference>
<feature type="site" description="Could be important to modulate the pK values of the two catalytic cysteine residues" evidence="3">
    <location>
        <position position="245"/>
    </location>
</feature>
<dbReference type="Gene3D" id="3.10.310.10">
    <property type="entry name" value="Diaminopimelate Epimerase, Chain A, domain 1"/>
    <property type="match status" value="2"/>
</dbReference>
<dbReference type="NCBIfam" id="TIGR00652">
    <property type="entry name" value="DapF"/>
    <property type="match status" value="1"/>
</dbReference>
<evidence type="ECO:0000256" key="3">
    <source>
        <dbReference type="HAMAP-Rule" id="MF_00197"/>
    </source>
</evidence>
<comment type="catalytic activity">
    <reaction evidence="3">
        <text>(2S,6S)-2,6-diaminopimelate = meso-2,6-diaminopimelate</text>
        <dbReference type="Rhea" id="RHEA:15393"/>
        <dbReference type="ChEBI" id="CHEBI:57609"/>
        <dbReference type="ChEBI" id="CHEBI:57791"/>
        <dbReference type="EC" id="5.1.1.7"/>
    </reaction>
</comment>
<organism evidence="5 6">
    <name type="scientific">Halorubrum tropicale</name>
    <dbReference type="NCBI Taxonomy" id="1765655"/>
    <lineage>
        <taxon>Archaea</taxon>
        <taxon>Methanobacteriati</taxon>
        <taxon>Methanobacteriota</taxon>
        <taxon>Stenosarchaea group</taxon>
        <taxon>Halobacteria</taxon>
        <taxon>Halobacteriales</taxon>
        <taxon>Haloferacaceae</taxon>
        <taxon>Halorubrum</taxon>
    </lineage>
</organism>
<comment type="function">
    <text evidence="3">Catalyzes the stereoinversion of LL-2,6-diaminopimelate (L,L-DAP) to meso-diaminopimelate (meso-DAP), a precursor of L-lysine.</text>
</comment>
<dbReference type="HAMAP" id="MF_00197">
    <property type="entry name" value="DAP_epimerase"/>
    <property type="match status" value="1"/>
</dbReference>
<evidence type="ECO:0000313" key="5">
    <source>
        <dbReference type="EMBL" id="KOX96407.1"/>
    </source>
</evidence>
<dbReference type="GO" id="GO:0008837">
    <property type="term" value="F:diaminopimelate epimerase activity"/>
    <property type="evidence" value="ECO:0007669"/>
    <property type="project" value="UniProtKB-UniRule"/>
</dbReference>
<comment type="caution">
    <text evidence="3">Lacks conserved residue(s) required for the propagation of feature annotation.</text>
</comment>
<comment type="subcellular location">
    <subcellularLocation>
        <location evidence="3">Cytoplasm</location>
    </subcellularLocation>
</comment>
<dbReference type="Pfam" id="PF01678">
    <property type="entry name" value="DAP_epimerase"/>
    <property type="match status" value="2"/>
</dbReference>
<dbReference type="OrthoDB" id="358699at2157"/>
<dbReference type="PANTHER" id="PTHR31689:SF0">
    <property type="entry name" value="DIAMINOPIMELATE EPIMERASE"/>
    <property type="match status" value="1"/>
</dbReference>
<feature type="site" description="Could be important to modulate the pK values of the two catalytic cysteine residues" evidence="3">
    <location>
        <position position="183"/>
    </location>
</feature>
<name>A0A0M9APT5_9EURY</name>
<protein>
    <recommendedName>
        <fullName evidence="3 4">Diaminopimelate epimerase</fullName>
        <shortName evidence="3">DAP epimerase</shortName>
        <ecNumber evidence="3 4">5.1.1.7</ecNumber>
    </recommendedName>
    <alternativeName>
        <fullName evidence="3">PLP-independent amino acid racemase</fullName>
    </alternativeName>
</protein>
<proteinExistence type="inferred from homology"/>
<accession>A0A0M9APT5</accession>
<feature type="active site" description="Proton acceptor" evidence="3">
    <location>
        <position position="255"/>
    </location>
</feature>
<comment type="pathway">
    <text evidence="3">Amino-acid biosynthesis; L-lysine biosynthesis via DAP pathway; DL-2,6-diaminopimelate from LL-2,6-diaminopimelate: step 1/1.</text>
</comment>
<reference evidence="5 6" key="1">
    <citation type="submission" date="2015-08" db="EMBL/GenBank/DDBJ databases">
        <title>Genomes of Isolates from Cabo Rojo, PR.</title>
        <authorList>
            <person name="Sanchez-Nieves R.L."/>
            <person name="Montalvo-Rodriguez R."/>
        </authorList>
    </citation>
    <scope>NUCLEOTIDE SEQUENCE [LARGE SCALE GENOMIC DNA]</scope>
    <source>
        <strain evidence="5 6">5</strain>
    </source>
</reference>
<comment type="similarity">
    <text evidence="1 3">Belongs to the diaminopimelate epimerase family.</text>
</comment>